<evidence type="ECO:0000313" key="9">
    <source>
        <dbReference type="EMBL" id="WCL55181.1"/>
    </source>
</evidence>
<evidence type="ECO:0000256" key="4">
    <source>
        <dbReference type="HAMAP-Rule" id="MF_01925"/>
    </source>
</evidence>
<dbReference type="Gene3D" id="3.40.50.720">
    <property type="entry name" value="NAD(P)-binding Rossmann-like Domain"/>
    <property type="match status" value="1"/>
</dbReference>
<comment type="catalytic activity">
    <reaction evidence="4">
        <text>L-proline + NAD(+) = (S)-1-pyrroline-5-carboxylate + NADH + 2 H(+)</text>
        <dbReference type="Rhea" id="RHEA:14105"/>
        <dbReference type="ChEBI" id="CHEBI:15378"/>
        <dbReference type="ChEBI" id="CHEBI:17388"/>
        <dbReference type="ChEBI" id="CHEBI:57540"/>
        <dbReference type="ChEBI" id="CHEBI:57945"/>
        <dbReference type="ChEBI" id="CHEBI:60039"/>
        <dbReference type="EC" id="1.5.1.2"/>
    </reaction>
</comment>
<feature type="domain" description="Pyrroline-5-carboxylate reductase catalytic N-terminal" evidence="7">
    <location>
        <begin position="13"/>
        <end position="103"/>
    </location>
</feature>
<dbReference type="PANTHER" id="PTHR11645:SF0">
    <property type="entry name" value="PYRROLINE-5-CARBOXYLATE REDUCTASE 3"/>
    <property type="match status" value="1"/>
</dbReference>
<dbReference type="NCBIfam" id="TIGR00112">
    <property type="entry name" value="proC"/>
    <property type="match status" value="1"/>
</dbReference>
<dbReference type="FunFam" id="1.10.3730.10:FF:000001">
    <property type="entry name" value="Pyrroline-5-carboxylate reductase"/>
    <property type="match status" value="1"/>
</dbReference>
<dbReference type="EC" id="1.5.1.2" evidence="4 5"/>
<dbReference type="GO" id="GO:0055129">
    <property type="term" value="P:L-proline biosynthetic process"/>
    <property type="evidence" value="ECO:0007669"/>
    <property type="project" value="UniProtKB-UniRule"/>
</dbReference>
<dbReference type="GO" id="GO:0004735">
    <property type="term" value="F:pyrroline-5-carboxylate reductase activity"/>
    <property type="evidence" value="ECO:0007669"/>
    <property type="project" value="UniProtKB-UniRule"/>
</dbReference>
<name>A0AAE9XRS8_9PROT</name>
<dbReference type="InterPro" id="IPR029036">
    <property type="entry name" value="P5CR_dimer"/>
</dbReference>
<keyword evidence="3 4" id="KW-0560">Oxidoreductase</keyword>
<sequence length="275" mass="27824">MLSTFTPASPLLLVGFGNMGRAMVDGWLRAGLDAAALHVIDPVFAAAPAGELVAHTYAAASEVPEITPRALMVAVKPQAMEHVLPGLARFVGDETLVLSIAAGVKIATFAEAFGADCAIVRTMPNTPAAIGEGVSGLCASTGVTDEDKALAEALMAAAGQTVWVADEALMDSVTAVSGSGPAYVFHFVEALAAAAEREGFDPETAMTLARQTVIGAAALMKAQADVPAATLRERVTSPGGTTAAALGVLMPEAGLTGLLTRAVEAARKRGEELGG</sequence>
<dbReference type="Pfam" id="PF03807">
    <property type="entry name" value="F420_oxidored"/>
    <property type="match status" value="1"/>
</dbReference>
<evidence type="ECO:0000256" key="2">
    <source>
        <dbReference type="ARBA" id="ARBA00022857"/>
    </source>
</evidence>
<dbReference type="Proteomes" id="UP001217500">
    <property type="component" value="Chromosome"/>
</dbReference>
<dbReference type="Pfam" id="PF14748">
    <property type="entry name" value="P5CR_dimer"/>
    <property type="match status" value="1"/>
</dbReference>
<comment type="subcellular location">
    <subcellularLocation>
        <location evidence="4">Cytoplasm</location>
    </subcellularLocation>
</comment>
<dbReference type="KEGG" id="gso:PH603_05335"/>
<dbReference type="InterPro" id="IPR036291">
    <property type="entry name" value="NAD(P)-bd_dom_sf"/>
</dbReference>
<dbReference type="SUPFAM" id="SSF48179">
    <property type="entry name" value="6-phosphogluconate dehydrogenase C-terminal domain-like"/>
    <property type="match status" value="1"/>
</dbReference>
<protein>
    <recommendedName>
        <fullName evidence="4 5">Pyrroline-5-carboxylate reductase</fullName>
        <shortName evidence="4">P5C reductase</shortName>
        <shortName evidence="4">P5CR</shortName>
        <ecNumber evidence="4 5">1.5.1.2</ecNumber>
    </recommendedName>
    <alternativeName>
        <fullName evidence="4">PCA reductase</fullName>
    </alternativeName>
</protein>
<dbReference type="GO" id="GO:0005737">
    <property type="term" value="C:cytoplasm"/>
    <property type="evidence" value="ECO:0007669"/>
    <property type="project" value="UniProtKB-SubCell"/>
</dbReference>
<feature type="binding site" evidence="6">
    <location>
        <begin position="74"/>
        <end position="77"/>
    </location>
    <ligand>
        <name>NADP(+)</name>
        <dbReference type="ChEBI" id="CHEBI:58349"/>
    </ligand>
</feature>
<keyword evidence="4" id="KW-0641">Proline biosynthesis</keyword>
<dbReference type="HAMAP" id="MF_01925">
    <property type="entry name" value="P5C_reductase"/>
    <property type="match status" value="1"/>
</dbReference>
<feature type="domain" description="Pyrroline-5-carboxylate reductase dimerisation" evidence="8">
    <location>
        <begin position="167"/>
        <end position="273"/>
    </location>
</feature>
<keyword evidence="4" id="KW-0028">Amino-acid biosynthesis</keyword>
<evidence type="ECO:0000256" key="3">
    <source>
        <dbReference type="ARBA" id="ARBA00023002"/>
    </source>
</evidence>
<dbReference type="PANTHER" id="PTHR11645">
    <property type="entry name" value="PYRROLINE-5-CARBOXYLATE REDUCTASE"/>
    <property type="match status" value="1"/>
</dbReference>
<evidence type="ECO:0000313" key="10">
    <source>
        <dbReference type="Proteomes" id="UP001217500"/>
    </source>
</evidence>
<keyword evidence="10" id="KW-1185">Reference proteome</keyword>
<evidence type="ECO:0000256" key="5">
    <source>
        <dbReference type="NCBIfam" id="TIGR00112"/>
    </source>
</evidence>
<dbReference type="InterPro" id="IPR008927">
    <property type="entry name" value="6-PGluconate_DH-like_C_sf"/>
</dbReference>
<gene>
    <name evidence="4 9" type="primary">proC</name>
    <name evidence="9" type="ORF">PH603_05335</name>
</gene>
<dbReference type="EMBL" id="CP116805">
    <property type="protein sequence ID" value="WCL55181.1"/>
    <property type="molecule type" value="Genomic_DNA"/>
</dbReference>
<dbReference type="Gene3D" id="1.10.3730.10">
    <property type="entry name" value="ProC C-terminal domain-like"/>
    <property type="match status" value="1"/>
</dbReference>
<keyword evidence="2 4" id="KW-0521">NADP</keyword>
<proteinExistence type="inferred from homology"/>
<comment type="catalytic activity">
    <reaction evidence="4">
        <text>L-proline + NADP(+) = (S)-1-pyrroline-5-carboxylate + NADPH + 2 H(+)</text>
        <dbReference type="Rhea" id="RHEA:14109"/>
        <dbReference type="ChEBI" id="CHEBI:15378"/>
        <dbReference type="ChEBI" id="CHEBI:17388"/>
        <dbReference type="ChEBI" id="CHEBI:57783"/>
        <dbReference type="ChEBI" id="CHEBI:58349"/>
        <dbReference type="ChEBI" id="CHEBI:60039"/>
        <dbReference type="EC" id="1.5.1.2"/>
    </reaction>
</comment>
<evidence type="ECO:0000256" key="6">
    <source>
        <dbReference type="PIRSR" id="PIRSR000193-1"/>
    </source>
</evidence>
<comment type="pathway">
    <text evidence="4">Amino-acid biosynthesis; L-proline biosynthesis; L-proline from L-glutamate 5-semialdehyde: step 1/1.</text>
</comment>
<comment type="function">
    <text evidence="4">Catalyzes the reduction of 1-pyrroline-5-carboxylate (PCA) to L-proline.</text>
</comment>
<comment type="similarity">
    <text evidence="1 4">Belongs to the pyrroline-5-carboxylate reductase family.</text>
</comment>
<evidence type="ECO:0000259" key="8">
    <source>
        <dbReference type="Pfam" id="PF14748"/>
    </source>
</evidence>
<dbReference type="AlphaFoldDB" id="A0AAE9XRS8"/>
<accession>A0AAE9XRS8</accession>
<organism evidence="9 10">
    <name type="scientific">Gimibacter soli</name>
    <dbReference type="NCBI Taxonomy" id="3024400"/>
    <lineage>
        <taxon>Bacteria</taxon>
        <taxon>Pseudomonadati</taxon>
        <taxon>Pseudomonadota</taxon>
        <taxon>Alphaproteobacteria</taxon>
        <taxon>Kordiimonadales</taxon>
        <taxon>Temperatibacteraceae</taxon>
        <taxon>Gimibacter</taxon>
    </lineage>
</organism>
<dbReference type="InterPro" id="IPR000304">
    <property type="entry name" value="Pyrroline-COOH_reductase"/>
</dbReference>
<dbReference type="RefSeq" id="WP_289504955.1">
    <property type="nucleotide sequence ID" value="NZ_CP116805.1"/>
</dbReference>
<dbReference type="PIRSF" id="PIRSF000193">
    <property type="entry name" value="Pyrrol-5-carb_rd"/>
    <property type="match status" value="1"/>
</dbReference>
<dbReference type="InterPro" id="IPR028939">
    <property type="entry name" value="P5C_Rdtase_cat_N"/>
</dbReference>
<reference evidence="9" key="1">
    <citation type="submission" date="2023-01" db="EMBL/GenBank/DDBJ databases">
        <title>The genome sequence of Kordiimonadaceae bacterium 6D33.</title>
        <authorList>
            <person name="Liu Y."/>
        </authorList>
    </citation>
    <scope>NUCLEOTIDE SEQUENCE</scope>
    <source>
        <strain evidence="9">6D33</strain>
    </source>
</reference>
<evidence type="ECO:0000256" key="1">
    <source>
        <dbReference type="ARBA" id="ARBA00005525"/>
    </source>
</evidence>
<evidence type="ECO:0000259" key="7">
    <source>
        <dbReference type="Pfam" id="PF03807"/>
    </source>
</evidence>
<keyword evidence="4" id="KW-0963">Cytoplasm</keyword>
<dbReference type="SUPFAM" id="SSF51735">
    <property type="entry name" value="NAD(P)-binding Rossmann-fold domains"/>
    <property type="match status" value="1"/>
</dbReference>